<sequence>MDETLQSLTSVLVQIQILHYDWYIETLFYKKRRPPAEFCMRSVLALKREKRKKEELRQKGALDYQRGAINKTMYHVYTDQHFFPYQIDLTRDSTTGEKGQRYTLTLWESNAQPHLYWFLAKFLRKSGDSQPGFHRPSDCSGQFDIELDHFKAFFKAKTGVDWKDRVVKEGTTPDTFFQYACPVSMVFIFA</sequence>
<dbReference type="AlphaFoldDB" id="A0A0A1TQE4"/>
<feature type="domain" description="WGR" evidence="1">
    <location>
        <begin position="73"/>
        <end position="176"/>
    </location>
</feature>
<evidence type="ECO:0000313" key="3">
    <source>
        <dbReference type="Proteomes" id="UP000039046"/>
    </source>
</evidence>
<dbReference type="OrthoDB" id="342264at2759"/>
<evidence type="ECO:0000259" key="1">
    <source>
        <dbReference type="PROSITE" id="PS51977"/>
    </source>
</evidence>
<organism evidence="2 3">
    <name type="scientific">[Torrubiella] hemipterigena</name>
    <dbReference type="NCBI Taxonomy" id="1531966"/>
    <lineage>
        <taxon>Eukaryota</taxon>
        <taxon>Fungi</taxon>
        <taxon>Dikarya</taxon>
        <taxon>Ascomycota</taxon>
        <taxon>Pezizomycotina</taxon>
        <taxon>Sordariomycetes</taxon>
        <taxon>Hypocreomycetidae</taxon>
        <taxon>Hypocreales</taxon>
        <taxon>Clavicipitaceae</taxon>
        <taxon>Clavicipitaceae incertae sedis</taxon>
        <taxon>'Torrubiella' clade</taxon>
    </lineage>
</organism>
<dbReference type="Proteomes" id="UP000039046">
    <property type="component" value="Unassembled WGS sequence"/>
</dbReference>
<accession>A0A0A1TQE4</accession>
<keyword evidence="3" id="KW-1185">Reference proteome</keyword>
<dbReference type="STRING" id="1531966.A0A0A1TQE4"/>
<gene>
    <name evidence="2" type="ORF">VHEMI08791</name>
</gene>
<dbReference type="HOGENOM" id="CLU_1428922_0_0_1"/>
<name>A0A0A1TQE4_9HYPO</name>
<protein>
    <recommendedName>
        <fullName evidence="1">WGR domain-containing protein</fullName>
    </recommendedName>
</protein>
<dbReference type="EMBL" id="CDHN01000005">
    <property type="protein sequence ID" value="CEJ93182.1"/>
    <property type="molecule type" value="Genomic_DNA"/>
</dbReference>
<evidence type="ECO:0000313" key="2">
    <source>
        <dbReference type="EMBL" id="CEJ93182.1"/>
    </source>
</evidence>
<dbReference type="InterPro" id="IPR008893">
    <property type="entry name" value="WGR_domain"/>
</dbReference>
<dbReference type="PROSITE" id="PS51977">
    <property type="entry name" value="WGR"/>
    <property type="match status" value="1"/>
</dbReference>
<proteinExistence type="predicted"/>
<reference evidence="2 3" key="1">
    <citation type="journal article" date="2015" name="Genome Announc.">
        <title>Draft Genome Sequence and Gene Annotation of the Entomopathogenic Fungus Verticillium hemipterigenum.</title>
        <authorList>
            <person name="Horn F."/>
            <person name="Habel A."/>
            <person name="Scharf D.H."/>
            <person name="Dworschak J."/>
            <person name="Brakhage A.A."/>
            <person name="Guthke R."/>
            <person name="Hertweck C."/>
            <person name="Linde J."/>
        </authorList>
    </citation>
    <scope>NUCLEOTIDE SEQUENCE [LARGE SCALE GENOMIC DNA]</scope>
</reference>